<reference evidence="2" key="1">
    <citation type="submission" date="2022-11" db="UniProtKB">
        <authorList>
            <consortium name="WormBaseParasite"/>
        </authorList>
    </citation>
    <scope>IDENTIFICATION</scope>
</reference>
<name>A0A915JEZ2_ROMCU</name>
<protein>
    <submittedName>
        <fullName evidence="2">Uncharacterized protein</fullName>
    </submittedName>
</protein>
<organism evidence="1 2">
    <name type="scientific">Romanomermis culicivorax</name>
    <name type="common">Nematode worm</name>
    <dbReference type="NCBI Taxonomy" id="13658"/>
    <lineage>
        <taxon>Eukaryota</taxon>
        <taxon>Metazoa</taxon>
        <taxon>Ecdysozoa</taxon>
        <taxon>Nematoda</taxon>
        <taxon>Enoplea</taxon>
        <taxon>Dorylaimia</taxon>
        <taxon>Mermithida</taxon>
        <taxon>Mermithoidea</taxon>
        <taxon>Mermithidae</taxon>
        <taxon>Romanomermis</taxon>
    </lineage>
</organism>
<proteinExistence type="predicted"/>
<sequence>MNGTLLRLLIGSSGQLDIETSDGADLKFTFDTEKITMSLNQHPSSDVVKTAIDISNVWERMDERLDVIEEDEEEEKAWAEYRKQMDFLEDLLSLRPE</sequence>
<dbReference type="Proteomes" id="UP000887565">
    <property type="component" value="Unplaced"/>
</dbReference>
<dbReference type="AlphaFoldDB" id="A0A915JEZ2"/>
<evidence type="ECO:0000313" key="2">
    <source>
        <dbReference type="WBParaSite" id="nRc.2.0.1.t25051-RA"/>
    </source>
</evidence>
<dbReference type="WBParaSite" id="nRc.2.0.1.t25051-RA">
    <property type="protein sequence ID" value="nRc.2.0.1.t25051-RA"/>
    <property type="gene ID" value="nRc.2.0.1.g25051"/>
</dbReference>
<evidence type="ECO:0000313" key="1">
    <source>
        <dbReference type="Proteomes" id="UP000887565"/>
    </source>
</evidence>
<accession>A0A915JEZ2</accession>
<keyword evidence="1" id="KW-1185">Reference proteome</keyword>